<dbReference type="InterPro" id="IPR002347">
    <property type="entry name" value="SDR_fam"/>
</dbReference>
<dbReference type="PANTHER" id="PTHR43639">
    <property type="entry name" value="OXIDOREDUCTASE, SHORT-CHAIN DEHYDROGENASE/REDUCTASE FAMILY (AFU_ORTHOLOGUE AFUA_5G02870)"/>
    <property type="match status" value="1"/>
</dbReference>
<dbReference type="EC" id="1.1.1.-" evidence="4"/>
<dbReference type="InterPro" id="IPR020904">
    <property type="entry name" value="Sc_DH/Rdtase_CS"/>
</dbReference>
<evidence type="ECO:0000313" key="4">
    <source>
        <dbReference type="EMBL" id="MFG3188963.1"/>
    </source>
</evidence>
<dbReference type="PRINTS" id="PR00080">
    <property type="entry name" value="SDRFAMILY"/>
</dbReference>
<dbReference type="RefSeq" id="WP_392880502.1">
    <property type="nucleotide sequence ID" value="NZ_JBICZW010000004.1"/>
</dbReference>
<comment type="similarity">
    <text evidence="1">Belongs to the short-chain dehydrogenases/reductases (SDR) family.</text>
</comment>
<evidence type="ECO:0000256" key="1">
    <source>
        <dbReference type="ARBA" id="ARBA00006484"/>
    </source>
</evidence>
<dbReference type="InterPro" id="IPR036291">
    <property type="entry name" value="NAD(P)-bd_dom_sf"/>
</dbReference>
<feature type="region of interest" description="Disordered" evidence="3">
    <location>
        <begin position="1"/>
        <end position="20"/>
    </location>
</feature>
<dbReference type="Gene3D" id="3.40.50.720">
    <property type="entry name" value="NAD(P)-binding Rossmann-like Domain"/>
    <property type="match status" value="1"/>
</dbReference>
<dbReference type="PANTHER" id="PTHR43639:SF1">
    <property type="entry name" value="SHORT-CHAIN DEHYDROGENASE_REDUCTASE FAMILY PROTEIN"/>
    <property type="match status" value="1"/>
</dbReference>
<feature type="compositionally biased region" description="Basic and acidic residues" evidence="3">
    <location>
        <begin position="1"/>
        <end position="10"/>
    </location>
</feature>
<sequence length="269" mass="27653">MTDRTVRPRSEGPPVQLPDTGRRVLVSGASRGLGRAVARAFAAHGDHVAVHYGTRAEEARATLDSLDGTGHVLVGGDLADPAGAAAVVDAAAGGLGGIDVLVNNAAVNLPHPLATTPYEEWAELWQRHVSVNLLATAHLSHLVARRMIDRGAPGRIVNIGSRGAFRGEPDHPAYGATKAAVHALGQSLAVSLAPHGIGVASVAPGFFATERVAPRLEGPEGEAIRAQSPFGRVADADEIAAAVLWLASPAAEWASGTILDLNGASHLRS</sequence>
<dbReference type="Proteomes" id="UP001604282">
    <property type="component" value="Unassembled WGS sequence"/>
</dbReference>
<dbReference type="CDD" id="cd05233">
    <property type="entry name" value="SDR_c"/>
    <property type="match status" value="1"/>
</dbReference>
<dbReference type="PROSITE" id="PS00061">
    <property type="entry name" value="ADH_SHORT"/>
    <property type="match status" value="1"/>
</dbReference>
<dbReference type="EMBL" id="JBICZW010000004">
    <property type="protein sequence ID" value="MFG3188963.1"/>
    <property type="molecule type" value="Genomic_DNA"/>
</dbReference>
<dbReference type="GO" id="GO:0016491">
    <property type="term" value="F:oxidoreductase activity"/>
    <property type="evidence" value="ECO:0007669"/>
    <property type="project" value="UniProtKB-KW"/>
</dbReference>
<keyword evidence="5" id="KW-1185">Reference proteome</keyword>
<organism evidence="4 5">
    <name type="scientific">Streptomyces omiyaensis</name>
    <dbReference type="NCBI Taxonomy" id="68247"/>
    <lineage>
        <taxon>Bacteria</taxon>
        <taxon>Bacillati</taxon>
        <taxon>Actinomycetota</taxon>
        <taxon>Actinomycetes</taxon>
        <taxon>Kitasatosporales</taxon>
        <taxon>Streptomycetaceae</taxon>
        <taxon>Streptomyces</taxon>
    </lineage>
</organism>
<dbReference type="SUPFAM" id="SSF51735">
    <property type="entry name" value="NAD(P)-binding Rossmann-fold domains"/>
    <property type="match status" value="1"/>
</dbReference>
<name>A0ABW7BP77_9ACTN</name>
<protein>
    <submittedName>
        <fullName evidence="4">SDR family NAD(P)-dependent oxidoreductase</fullName>
        <ecNumber evidence="4">1.1.1.-</ecNumber>
    </submittedName>
</protein>
<evidence type="ECO:0000256" key="3">
    <source>
        <dbReference type="SAM" id="MobiDB-lite"/>
    </source>
</evidence>
<evidence type="ECO:0000313" key="5">
    <source>
        <dbReference type="Proteomes" id="UP001604282"/>
    </source>
</evidence>
<gene>
    <name evidence="4" type="ORF">ACGFYS_08465</name>
</gene>
<comment type="caution">
    <text evidence="4">The sequence shown here is derived from an EMBL/GenBank/DDBJ whole genome shotgun (WGS) entry which is preliminary data.</text>
</comment>
<keyword evidence="2 4" id="KW-0560">Oxidoreductase</keyword>
<dbReference type="Pfam" id="PF13561">
    <property type="entry name" value="adh_short_C2"/>
    <property type="match status" value="1"/>
</dbReference>
<accession>A0ABW7BP77</accession>
<reference evidence="4 5" key="1">
    <citation type="submission" date="2024-10" db="EMBL/GenBank/DDBJ databases">
        <title>The Natural Products Discovery Center: Release of the First 8490 Sequenced Strains for Exploring Actinobacteria Biosynthetic Diversity.</title>
        <authorList>
            <person name="Kalkreuter E."/>
            <person name="Kautsar S.A."/>
            <person name="Yang D."/>
            <person name="Bader C.D."/>
            <person name="Teijaro C.N."/>
            <person name="Fluegel L."/>
            <person name="Davis C.M."/>
            <person name="Simpson J.R."/>
            <person name="Lauterbach L."/>
            <person name="Steele A.D."/>
            <person name="Gui C."/>
            <person name="Meng S."/>
            <person name="Li G."/>
            <person name="Viehrig K."/>
            <person name="Ye F."/>
            <person name="Su P."/>
            <person name="Kiefer A.F."/>
            <person name="Nichols A."/>
            <person name="Cepeda A.J."/>
            <person name="Yan W."/>
            <person name="Fan B."/>
            <person name="Jiang Y."/>
            <person name="Adhikari A."/>
            <person name="Zheng C.-J."/>
            <person name="Schuster L."/>
            <person name="Cowan T.M."/>
            <person name="Smanski M.J."/>
            <person name="Chevrette M.G."/>
            <person name="De Carvalho L.P.S."/>
            <person name="Shen B."/>
        </authorList>
    </citation>
    <scope>NUCLEOTIDE SEQUENCE [LARGE SCALE GENOMIC DNA]</scope>
    <source>
        <strain evidence="4 5">NPDC048229</strain>
    </source>
</reference>
<dbReference type="PRINTS" id="PR00081">
    <property type="entry name" value="GDHRDH"/>
</dbReference>
<proteinExistence type="inferred from homology"/>
<evidence type="ECO:0000256" key="2">
    <source>
        <dbReference type="ARBA" id="ARBA00023002"/>
    </source>
</evidence>